<dbReference type="InterPro" id="IPR037521">
    <property type="entry name" value="FLCN/SMCR8_DENN"/>
</dbReference>
<evidence type="ECO:0000256" key="5">
    <source>
        <dbReference type="ARBA" id="ARBA00038137"/>
    </source>
</evidence>
<accession>A0A9Q0LUF8</accession>
<keyword evidence="8" id="KW-1185">Reference proteome</keyword>
<evidence type="ECO:0000259" key="6">
    <source>
        <dbReference type="PROSITE" id="PS51834"/>
    </source>
</evidence>
<dbReference type="GO" id="GO:0005737">
    <property type="term" value="C:cytoplasm"/>
    <property type="evidence" value="ECO:0007669"/>
    <property type="project" value="UniProtKB-SubCell"/>
</dbReference>
<sequence length="219" mass="25485">MQNQIQQEIQTDIILVCEFCQQKGPDVLFTFPNQKNSLNEIALQIMATNYQSSKVGKPSPDTQFVIKINTNTEIPIYSYVHHFTLFDVEARGCVRPLCFSYLSHSYDKIMKNFTRFMKYFSKATTILKLDNLHIFLQRLDLRHKDLIYTNEQRQINPNIISVIFSALVPEYLADIEHIRKNVMKSISEELADILMKILKISNPKISQIDSFSSNKNITK</sequence>
<dbReference type="GO" id="GO:0005085">
    <property type="term" value="F:guanyl-nucleotide exchange factor activity"/>
    <property type="evidence" value="ECO:0007669"/>
    <property type="project" value="UniProtKB-KW"/>
</dbReference>
<dbReference type="PROSITE" id="PS51834">
    <property type="entry name" value="DENN_FLCN_SMCR8"/>
    <property type="match status" value="1"/>
</dbReference>
<organism evidence="7 8">
    <name type="scientific">Anaeramoeba ignava</name>
    <name type="common">Anaerobic marine amoeba</name>
    <dbReference type="NCBI Taxonomy" id="1746090"/>
    <lineage>
        <taxon>Eukaryota</taxon>
        <taxon>Metamonada</taxon>
        <taxon>Anaeramoebidae</taxon>
        <taxon>Anaeramoeba</taxon>
    </lineage>
</organism>
<evidence type="ECO:0000256" key="4">
    <source>
        <dbReference type="ARBA" id="ARBA00023006"/>
    </source>
</evidence>
<dbReference type="PANTHER" id="PTHR31334">
    <property type="entry name" value="SMITH-MAGENIS SYNDROME REGION GENE 8 PROTEIN"/>
    <property type="match status" value="1"/>
</dbReference>
<evidence type="ECO:0000313" key="8">
    <source>
        <dbReference type="Proteomes" id="UP001149090"/>
    </source>
</evidence>
<dbReference type="GO" id="GO:0032045">
    <property type="term" value="C:guanyl-nucleotide exchange factor complex"/>
    <property type="evidence" value="ECO:0007669"/>
    <property type="project" value="TreeGrafter"/>
</dbReference>
<keyword evidence="2" id="KW-0963">Cytoplasm</keyword>
<keyword evidence="3" id="KW-0344">Guanine-nucleotide releasing factor</keyword>
<dbReference type="OrthoDB" id="2289278at2759"/>
<comment type="subcellular location">
    <subcellularLocation>
        <location evidence="1">Cytoplasm</location>
    </subcellularLocation>
</comment>
<gene>
    <name evidence="7" type="ORF">M0811_04633</name>
</gene>
<protein>
    <recommendedName>
        <fullName evidence="6">UDENN FLCN/SMCR8-type domain-containing protein</fullName>
    </recommendedName>
</protein>
<keyword evidence="4" id="KW-0072">Autophagy</keyword>
<comment type="similarity">
    <text evidence="5">Belongs to the SMCR8 family.</text>
</comment>
<dbReference type="PANTHER" id="PTHR31334:SF1">
    <property type="entry name" value="GUANINE NUCLEOTIDE EXCHANGE PROTEIN SMCR8"/>
    <property type="match status" value="1"/>
</dbReference>
<dbReference type="AlphaFoldDB" id="A0A9Q0LUF8"/>
<dbReference type="GO" id="GO:0006914">
    <property type="term" value="P:autophagy"/>
    <property type="evidence" value="ECO:0007669"/>
    <property type="project" value="UniProtKB-KW"/>
</dbReference>
<dbReference type="EMBL" id="JAPDFW010000044">
    <property type="protein sequence ID" value="KAJ5078910.1"/>
    <property type="molecule type" value="Genomic_DNA"/>
</dbReference>
<reference evidence="7" key="1">
    <citation type="submission" date="2022-10" db="EMBL/GenBank/DDBJ databases">
        <title>Novel sulphate-reducing endosymbionts in the free-living metamonad Anaeramoeba.</title>
        <authorList>
            <person name="Jerlstrom-Hultqvist J."/>
            <person name="Cepicka I."/>
            <person name="Gallot-Lavallee L."/>
            <person name="Salas-Leiva D."/>
            <person name="Curtis B.A."/>
            <person name="Zahonova K."/>
            <person name="Pipaliya S."/>
            <person name="Dacks J."/>
            <person name="Roger A.J."/>
        </authorList>
    </citation>
    <scope>NUCLEOTIDE SEQUENCE</scope>
    <source>
        <strain evidence="7">BMAN</strain>
    </source>
</reference>
<evidence type="ECO:0000256" key="1">
    <source>
        <dbReference type="ARBA" id="ARBA00004496"/>
    </source>
</evidence>
<dbReference type="Proteomes" id="UP001149090">
    <property type="component" value="Unassembled WGS sequence"/>
</dbReference>
<evidence type="ECO:0000256" key="3">
    <source>
        <dbReference type="ARBA" id="ARBA00022658"/>
    </source>
</evidence>
<name>A0A9Q0LUF8_ANAIG</name>
<proteinExistence type="inferred from homology"/>
<evidence type="ECO:0000256" key="2">
    <source>
        <dbReference type="ARBA" id="ARBA00022490"/>
    </source>
</evidence>
<comment type="caution">
    <text evidence="7">The sequence shown here is derived from an EMBL/GenBank/DDBJ whole genome shotgun (WGS) entry which is preliminary data.</text>
</comment>
<evidence type="ECO:0000313" key="7">
    <source>
        <dbReference type="EMBL" id="KAJ5078910.1"/>
    </source>
</evidence>
<feature type="domain" description="UDENN FLCN/SMCR8-type" evidence="6">
    <location>
        <begin position="4"/>
        <end position="219"/>
    </location>
</feature>